<keyword evidence="2" id="KW-1185">Reference proteome</keyword>
<dbReference type="RefSeq" id="WP_012443227.1">
    <property type="nucleotide sequence ID" value="NC_010697.1"/>
</dbReference>
<keyword evidence="1" id="KW-0614">Plasmid</keyword>
<organism evidence="1 2">
    <name type="scientific">Erwinia tasmaniensis (strain DSM 17950 / CFBP 7177 / CIP 109463 / NCPPB 4357 / Et1/99)</name>
    <dbReference type="NCBI Taxonomy" id="465817"/>
    <lineage>
        <taxon>Bacteria</taxon>
        <taxon>Pseudomonadati</taxon>
        <taxon>Pseudomonadota</taxon>
        <taxon>Gammaproteobacteria</taxon>
        <taxon>Enterobacterales</taxon>
        <taxon>Erwiniaceae</taxon>
        <taxon>Erwinia</taxon>
    </lineage>
</organism>
<sequence length="136" mass="15652">MMEKIRYQRTGIAACLFLFGWLSAVGYLSWQYEFDFSPWQKDEASVLPLTQAIFKHQCTSENQTLTRDGDKDFETYSAAWFGCLSDRSDALMRRLSLSVTGYSDLSCRMKAEGEGRPDDACKKALDERMLMHHVLK</sequence>
<dbReference type="KEGG" id="eta:ETA_pET490280"/>
<protein>
    <submittedName>
        <fullName evidence="1">Uncharacterized protein</fullName>
    </submittedName>
</protein>
<gene>
    <name evidence="1" type="ordered locus">ETA_pET490280</name>
</gene>
<geneLocation type="plasmid" evidence="1 2">
    <name>pET49</name>
</geneLocation>
<dbReference type="EMBL" id="CU468131">
    <property type="protein sequence ID" value="CAO94870.1"/>
    <property type="molecule type" value="Genomic_DNA"/>
</dbReference>
<evidence type="ECO:0000313" key="2">
    <source>
        <dbReference type="Proteomes" id="UP000001726"/>
    </source>
</evidence>
<reference evidence="1 2" key="1">
    <citation type="journal article" date="2008" name="Environ. Microbiol.">
        <title>The genome of Erwinia tasmaniensis strain Et1/99, a non-pathogenic bacterium in the genus Erwinia.</title>
        <authorList>
            <person name="Kube M."/>
            <person name="Migdoll A.M."/>
            <person name="Mueller I."/>
            <person name="Kuhl H."/>
            <person name="Beck A."/>
            <person name="Reinhardt R."/>
            <person name="Geider K."/>
        </authorList>
    </citation>
    <scope>NUCLEOTIDE SEQUENCE [LARGE SCALE GENOMIC DNA]</scope>
    <source>
        <strain evidence="2">DSM 17950 / CFBP 7177 / CIP 109463 / NCPPB 4357 / Et1/99</strain>
        <plasmid evidence="2">pET49</plasmid>
    </source>
</reference>
<evidence type="ECO:0000313" key="1">
    <source>
        <dbReference type="EMBL" id="CAO94870.1"/>
    </source>
</evidence>
<dbReference type="Proteomes" id="UP000001726">
    <property type="component" value="Plasmid pET49"/>
</dbReference>
<dbReference type="HOGENOM" id="CLU_1872271_0_0_6"/>
<proteinExistence type="predicted"/>
<name>B2VAX9_ERWT9</name>
<dbReference type="AlphaFoldDB" id="B2VAX9"/>
<accession>B2VAX9</accession>